<protein>
    <recommendedName>
        <fullName evidence="2">Protein kinase domain-containing protein</fullName>
    </recommendedName>
</protein>
<comment type="caution">
    <text evidence="3">The sequence shown here is derived from an EMBL/GenBank/DDBJ whole genome shotgun (WGS) entry which is preliminary data.</text>
</comment>
<evidence type="ECO:0000313" key="3">
    <source>
        <dbReference type="EMBL" id="GKT35021.1"/>
    </source>
</evidence>
<dbReference type="InterPro" id="IPR011009">
    <property type="entry name" value="Kinase-like_dom_sf"/>
</dbReference>
<reference evidence="3" key="1">
    <citation type="submission" date="2022-03" db="EMBL/GenBank/DDBJ databases">
        <title>Draft genome sequence of Aduncisulcus paluster, a free-living microaerophilic Fornicata.</title>
        <authorList>
            <person name="Yuyama I."/>
            <person name="Kume K."/>
            <person name="Tamura T."/>
            <person name="Inagaki Y."/>
            <person name="Hashimoto T."/>
        </authorList>
    </citation>
    <scope>NUCLEOTIDE SEQUENCE</scope>
    <source>
        <strain evidence="3">NY0171</strain>
    </source>
</reference>
<feature type="non-terminal residue" evidence="3">
    <location>
        <position position="1470"/>
    </location>
</feature>
<dbReference type="PANTHER" id="PTHR44167">
    <property type="entry name" value="OVARIAN-SPECIFIC SERINE/THREONINE-PROTEIN KINASE LOK-RELATED"/>
    <property type="match status" value="1"/>
</dbReference>
<gene>
    <name evidence="3" type="ORF">ADUPG1_008269</name>
</gene>
<proteinExistence type="predicted"/>
<dbReference type="PROSITE" id="PS50011">
    <property type="entry name" value="PROTEIN_KINASE_DOM"/>
    <property type="match status" value="1"/>
</dbReference>
<feature type="region of interest" description="Disordered" evidence="1">
    <location>
        <begin position="490"/>
        <end position="511"/>
    </location>
</feature>
<dbReference type="InterPro" id="IPR000719">
    <property type="entry name" value="Prot_kinase_dom"/>
</dbReference>
<dbReference type="Gene3D" id="1.10.510.10">
    <property type="entry name" value="Transferase(Phosphotransferase) domain 1"/>
    <property type="match status" value="2"/>
</dbReference>
<dbReference type="PANTHER" id="PTHR44167:SF30">
    <property type="entry name" value="PHOSPHORYLASE KINASE"/>
    <property type="match status" value="1"/>
</dbReference>
<keyword evidence="4" id="KW-1185">Reference proteome</keyword>
<name>A0ABQ5KRB3_9EUKA</name>
<dbReference type="PROSITE" id="PS00108">
    <property type="entry name" value="PROTEIN_KINASE_ST"/>
    <property type="match status" value="1"/>
</dbReference>
<feature type="region of interest" description="Disordered" evidence="1">
    <location>
        <begin position="1288"/>
        <end position="1312"/>
    </location>
</feature>
<organism evidence="3 4">
    <name type="scientific">Aduncisulcus paluster</name>
    <dbReference type="NCBI Taxonomy" id="2918883"/>
    <lineage>
        <taxon>Eukaryota</taxon>
        <taxon>Metamonada</taxon>
        <taxon>Carpediemonas-like organisms</taxon>
        <taxon>Aduncisulcus</taxon>
    </lineage>
</organism>
<dbReference type="InterPro" id="IPR008271">
    <property type="entry name" value="Ser/Thr_kinase_AS"/>
</dbReference>
<sequence>MTTIGAIGEKAWEFIEHVRRNGTDFMVPGRTREERSRRWASTLLCGLGRGLCIREATCVSSYSWNLIQKKEPKSKGIALVEHKLSNFSLTQQQSSSFSVEFLKPQEGKRFSEPVLKYPFFQLVQLASNQGANPAIGFFDENTFQEILFLPYANPENMHELFALFSEYGKDLVKKISKTQNWFAVGQESTVVVSTRERDSVCEEESEDESESIVESEDKYVSGSGFIGQLRLDASKIFKIEELIGESQEKSTPAVVKGVKDSLKEYQRPTVSEFGESLSVSNHSKKVFNYYLSLVCDILYCILVYLSSVFHVDISKYDQNSCVSLINGLIDFFSSMEEFSKKTIGHWNLMSENHIHKEKEKEEKERKEKEKDAPKVSLLKKHGIPFKCSFSDTVFQQVFKKQGDDTTEEELDIDSRIIDDHESSLPDTDLLSQFSYLYNNTPLDIYLLIRSLRTRFGRDEKRRETKLETSLFNFLNPVVQDLDRYFPTFLNKKPPSQTSASSSESSSSPPRLQDSLSILEKIIDRARSETESVPFHNFQSLFNFEWVDWAECTSVDPDVSILVDRILDFLWNMVGDILILSKKMIYSTYVTLHLFHSCSIFGDIERVSEECSELSSIEKNCKSIKKDSAKISRSERQIDLCKDISDEPSEEEAEYNRNELARCKKRLDLLYPHVFRMFADSFHLQVSANILSSMAIKLPSSLDIRSFIRSTSEEVAEKEVAEKEQLSPLIFKLPLKGIFPKLDKIDTTQRNTWVVTDINENLFVLKFIHPKSKSNLSMIGTKEYSLDEFLKNLLNISIYRARPFECKYLPPILFSFCDTHPDDKEDTFSSSLGIYLALPYYRNGNISSCIERSSSSSLSDEGLFCIDSHKALIHVFICALKGLKHLHDQKIPHGNVTPENILIDCDGNGILTDFEKRCCSSIALRPLSTSPIMCSQSFRESRSPSSSISERHGSSSGVVRSDISMIQSSLLPDPFLADIICFRNTLNLCLDAFIRLNLDDKASHLRSDLFSIRDSMEGTWEKKNSRVFNIESLVFIREETSEERTAREVHERCWAETPISKPEFMNTGKMILFLFPAKDDSNRKELNGSSPSLLFTFTLSDGKKISKKYEFTKPKHGYECHFLPIDLLNVVLCEIQGKGRRREKNRRSFQIKSLIFITSDGIPPLPSDSSKLIKHDSFTLTSSATITPQCIIGIPIPCVLKKMLREADEWVVNGCRKEFKMQQRLFNCPEYFNRIPRPLYILDLLDADMKGIYGFIMEYCAGGSVRDFARSWCADGKYLKAKDVRDESENDEEYSESEYSSSSSKSEHDTTHIDPMTLNPLRVSALCVGMIECLDDVFTANRRLIHRDIKPDNFLVRFDPDSKKCTVVLSDLGLAQILDSISSSSTTKSGLIQPIEFEKKEKKETSKQKASKCVTLVYNSYETLFAGTQTQKSDGYSLGMSILALFICKFQPVHACLNEVFTGLTQLDEDE</sequence>
<evidence type="ECO:0000256" key="1">
    <source>
        <dbReference type="SAM" id="MobiDB-lite"/>
    </source>
</evidence>
<feature type="domain" description="Protein kinase" evidence="2">
    <location>
        <begin position="1166"/>
        <end position="1470"/>
    </location>
</feature>
<dbReference type="SUPFAM" id="SSF56112">
    <property type="entry name" value="Protein kinase-like (PK-like)"/>
    <property type="match status" value="2"/>
</dbReference>
<evidence type="ECO:0000313" key="4">
    <source>
        <dbReference type="Proteomes" id="UP001057375"/>
    </source>
</evidence>
<dbReference type="Proteomes" id="UP001057375">
    <property type="component" value="Unassembled WGS sequence"/>
</dbReference>
<accession>A0ABQ5KRB3</accession>
<evidence type="ECO:0000259" key="2">
    <source>
        <dbReference type="PROSITE" id="PS50011"/>
    </source>
</evidence>
<feature type="compositionally biased region" description="Low complexity" evidence="1">
    <location>
        <begin position="493"/>
        <end position="511"/>
    </location>
</feature>
<dbReference type="EMBL" id="BQXS01010904">
    <property type="protein sequence ID" value="GKT35021.1"/>
    <property type="molecule type" value="Genomic_DNA"/>
</dbReference>